<dbReference type="PRINTS" id="PR01790">
    <property type="entry name" value="SMP30FAMILY"/>
</dbReference>
<dbReference type="Proteomes" id="UP000184074">
    <property type="component" value="Unassembled WGS sequence"/>
</dbReference>
<dbReference type="GO" id="GO:0004341">
    <property type="term" value="F:gluconolactonase activity"/>
    <property type="evidence" value="ECO:0007669"/>
    <property type="project" value="TreeGrafter"/>
</dbReference>
<dbReference type="Pfam" id="PF08450">
    <property type="entry name" value="SGL"/>
    <property type="match status" value="1"/>
</dbReference>
<dbReference type="GO" id="GO:0019853">
    <property type="term" value="P:L-ascorbic acid biosynthetic process"/>
    <property type="evidence" value="ECO:0007669"/>
    <property type="project" value="TreeGrafter"/>
</dbReference>
<evidence type="ECO:0000259" key="4">
    <source>
        <dbReference type="Pfam" id="PF08450"/>
    </source>
</evidence>
<accession>A0A1M5PPE3</accession>
<sequence>MIYDDTVCELGEGPLWHPERKQFFWFDILGKRLHTKGQYWQFDEHISAAGWVDHDHFLIASETKLFRFNIETGAQEKIIDLEADIPETRSNDGRADPQGGFWIGTMGKSAEAYAGTIYRFYKGELREIVGHVTISNSICFAVDGKTAFYTDTDTQLVMALPLGKDGWPKGEAYVHLDLTGTPYRPDGAVVDADGNLWSAQWGVGRVAGYAPDGEFIEAFDVPAIQSSCPSFGGEDLSTLFCTSAAVGQTGGDHGKTFAIETKYTGQKEYRVIL</sequence>
<protein>
    <submittedName>
        <fullName evidence="5">Sugar lactone lactonase YvrE</fullName>
    </submittedName>
</protein>
<dbReference type="OrthoDB" id="2633250at2"/>
<keyword evidence="6" id="KW-1185">Reference proteome</keyword>
<evidence type="ECO:0000256" key="1">
    <source>
        <dbReference type="ARBA" id="ARBA00008853"/>
    </source>
</evidence>
<comment type="cofactor">
    <cofactor evidence="3">
        <name>Zn(2+)</name>
        <dbReference type="ChEBI" id="CHEBI:29105"/>
    </cofactor>
    <text evidence="3">Binds 1 divalent metal cation per subunit.</text>
</comment>
<dbReference type="InterPro" id="IPR011042">
    <property type="entry name" value="6-blade_b-propeller_TolB-like"/>
</dbReference>
<name>A0A1M5PPE3_9RHOB</name>
<dbReference type="RefSeq" id="WP_072900560.1">
    <property type="nucleotide sequence ID" value="NZ_FQXB01000002.1"/>
</dbReference>
<feature type="binding site" evidence="3">
    <location>
        <position position="186"/>
    </location>
    <ligand>
        <name>a divalent metal cation</name>
        <dbReference type="ChEBI" id="CHEBI:60240"/>
    </ligand>
</feature>
<dbReference type="InterPro" id="IPR013658">
    <property type="entry name" value="SGL"/>
</dbReference>
<organism evidence="5 6">
    <name type="scientific">Cognatiyoonia sediminum</name>
    <dbReference type="NCBI Taxonomy" id="1508389"/>
    <lineage>
        <taxon>Bacteria</taxon>
        <taxon>Pseudomonadati</taxon>
        <taxon>Pseudomonadota</taxon>
        <taxon>Alphaproteobacteria</taxon>
        <taxon>Rhodobacterales</taxon>
        <taxon>Paracoccaceae</taxon>
        <taxon>Cognatiyoonia</taxon>
    </lineage>
</organism>
<feature type="domain" description="SMP-30/Gluconolactonase/LRE-like region" evidence="4">
    <location>
        <begin position="10"/>
        <end position="244"/>
    </location>
</feature>
<comment type="similarity">
    <text evidence="1">Belongs to the SMP-30/CGR1 family.</text>
</comment>
<dbReference type="PANTHER" id="PTHR10907:SF47">
    <property type="entry name" value="REGUCALCIN"/>
    <property type="match status" value="1"/>
</dbReference>
<feature type="binding site" evidence="3">
    <location>
        <position position="89"/>
    </location>
    <ligand>
        <name>substrate</name>
    </ligand>
</feature>
<evidence type="ECO:0000256" key="3">
    <source>
        <dbReference type="PIRSR" id="PIRSR605511-2"/>
    </source>
</evidence>
<dbReference type="EMBL" id="FQXB01000002">
    <property type="protein sequence ID" value="SHH03449.1"/>
    <property type="molecule type" value="Genomic_DNA"/>
</dbReference>
<evidence type="ECO:0000313" key="5">
    <source>
        <dbReference type="EMBL" id="SHH03449.1"/>
    </source>
</evidence>
<feature type="active site" description="Proton donor/acceptor" evidence="2">
    <location>
        <position position="186"/>
    </location>
</feature>
<proteinExistence type="inferred from homology"/>
<dbReference type="PANTHER" id="PTHR10907">
    <property type="entry name" value="REGUCALCIN"/>
    <property type="match status" value="1"/>
</dbReference>
<dbReference type="STRING" id="1508389.SAMN05444003_1754"/>
<reference evidence="5 6" key="1">
    <citation type="submission" date="2016-11" db="EMBL/GenBank/DDBJ databases">
        <authorList>
            <person name="Jaros S."/>
            <person name="Januszkiewicz K."/>
            <person name="Wedrychowicz H."/>
        </authorList>
    </citation>
    <scope>NUCLEOTIDE SEQUENCE [LARGE SCALE GENOMIC DNA]</scope>
    <source>
        <strain evidence="5 6">DSM 28715</strain>
    </source>
</reference>
<feature type="binding site" evidence="3">
    <location>
        <position position="91"/>
    </location>
    <ligand>
        <name>substrate</name>
    </ligand>
</feature>
<evidence type="ECO:0000313" key="6">
    <source>
        <dbReference type="Proteomes" id="UP000184074"/>
    </source>
</evidence>
<dbReference type="AlphaFoldDB" id="A0A1M5PPE3"/>
<keyword evidence="3" id="KW-0862">Zinc</keyword>
<feature type="binding site" evidence="3">
    <location>
        <position position="12"/>
    </location>
    <ligand>
        <name>a divalent metal cation</name>
        <dbReference type="ChEBI" id="CHEBI:60240"/>
    </ligand>
</feature>
<gene>
    <name evidence="5" type="ORF">SAMN05444003_1754</name>
</gene>
<dbReference type="InterPro" id="IPR005511">
    <property type="entry name" value="SMP-30"/>
</dbReference>
<evidence type="ECO:0000256" key="2">
    <source>
        <dbReference type="PIRSR" id="PIRSR605511-1"/>
    </source>
</evidence>
<dbReference type="SUPFAM" id="SSF63829">
    <property type="entry name" value="Calcium-dependent phosphotriesterase"/>
    <property type="match status" value="1"/>
</dbReference>
<dbReference type="GO" id="GO:0005509">
    <property type="term" value="F:calcium ion binding"/>
    <property type="evidence" value="ECO:0007669"/>
    <property type="project" value="TreeGrafter"/>
</dbReference>
<dbReference type="Gene3D" id="2.120.10.30">
    <property type="entry name" value="TolB, C-terminal domain"/>
    <property type="match status" value="1"/>
</dbReference>
<keyword evidence="3" id="KW-0479">Metal-binding</keyword>
<feature type="binding site" evidence="3">
    <location>
        <position position="136"/>
    </location>
    <ligand>
        <name>a divalent metal cation</name>
        <dbReference type="ChEBI" id="CHEBI:60240"/>
    </ligand>
</feature>